<comment type="caution">
    <text evidence="1">The sequence shown here is derived from an EMBL/GenBank/DDBJ whole genome shotgun (WGS) entry which is preliminary data.</text>
</comment>
<proteinExistence type="predicted"/>
<keyword evidence="2" id="KW-1185">Reference proteome</keyword>
<accession>A0A4C1SST1</accession>
<evidence type="ECO:0000313" key="1">
    <source>
        <dbReference type="EMBL" id="GBP05293.1"/>
    </source>
</evidence>
<protein>
    <submittedName>
        <fullName evidence="1">Uncharacterized protein</fullName>
    </submittedName>
</protein>
<organism evidence="1 2">
    <name type="scientific">Eumeta variegata</name>
    <name type="common">Bagworm moth</name>
    <name type="synonym">Eumeta japonica</name>
    <dbReference type="NCBI Taxonomy" id="151549"/>
    <lineage>
        <taxon>Eukaryota</taxon>
        <taxon>Metazoa</taxon>
        <taxon>Ecdysozoa</taxon>
        <taxon>Arthropoda</taxon>
        <taxon>Hexapoda</taxon>
        <taxon>Insecta</taxon>
        <taxon>Pterygota</taxon>
        <taxon>Neoptera</taxon>
        <taxon>Endopterygota</taxon>
        <taxon>Lepidoptera</taxon>
        <taxon>Glossata</taxon>
        <taxon>Ditrysia</taxon>
        <taxon>Tineoidea</taxon>
        <taxon>Psychidae</taxon>
        <taxon>Oiketicinae</taxon>
        <taxon>Eumeta</taxon>
    </lineage>
</organism>
<reference evidence="1 2" key="1">
    <citation type="journal article" date="2019" name="Commun. Biol.">
        <title>The bagworm genome reveals a unique fibroin gene that provides high tensile strength.</title>
        <authorList>
            <person name="Kono N."/>
            <person name="Nakamura H."/>
            <person name="Ohtoshi R."/>
            <person name="Tomita M."/>
            <person name="Numata K."/>
            <person name="Arakawa K."/>
        </authorList>
    </citation>
    <scope>NUCLEOTIDE SEQUENCE [LARGE SCALE GENOMIC DNA]</scope>
</reference>
<sequence length="84" mass="9173">MSLDEAVSIVTSVPFSFSSQSSKRRCRLCARPAPAATGRPGASAAENDFYGLPPEGDISFLVESRIRVSYVIREARRRAVVLRS</sequence>
<name>A0A4C1SST1_EUMVA</name>
<gene>
    <name evidence="1" type="ORF">EVAR_76738_1</name>
</gene>
<evidence type="ECO:0000313" key="2">
    <source>
        <dbReference type="Proteomes" id="UP000299102"/>
    </source>
</evidence>
<dbReference type="Proteomes" id="UP000299102">
    <property type="component" value="Unassembled WGS sequence"/>
</dbReference>
<dbReference type="AlphaFoldDB" id="A0A4C1SST1"/>
<dbReference type="EMBL" id="BGZK01000017">
    <property type="protein sequence ID" value="GBP05293.1"/>
    <property type="molecule type" value="Genomic_DNA"/>
</dbReference>